<comment type="similarity">
    <text evidence="2 7">Belongs to the class-I pyridoxal-phosphate-dependent aminotransferase family.</text>
</comment>
<keyword evidence="6" id="KW-0663">Pyridoxal phosphate</keyword>
<evidence type="ECO:0000313" key="10">
    <source>
        <dbReference type="Proteomes" id="UP000324354"/>
    </source>
</evidence>
<dbReference type="EMBL" id="CP023154">
    <property type="protein sequence ID" value="QEK79319.1"/>
    <property type="molecule type" value="Genomic_DNA"/>
</dbReference>
<reference evidence="9 10" key="1">
    <citation type="submission" date="2017-08" db="EMBL/GenBank/DDBJ databases">
        <title>Resequencing and Reannotation of the genome of Pyrococcus furiosus type strain DSM3638.</title>
        <authorList>
            <person name="Reichelt R.M."/>
            <person name="Bunk B."/>
        </authorList>
    </citation>
    <scope>NUCLEOTIDE SEQUENCE [LARGE SCALE GENOMIC DNA]</scope>
    <source>
        <strain evidence="9 10">DSM 3638</strain>
    </source>
</reference>
<dbReference type="CDD" id="cd00609">
    <property type="entry name" value="AAT_like"/>
    <property type="match status" value="1"/>
</dbReference>
<evidence type="ECO:0000256" key="1">
    <source>
        <dbReference type="ARBA" id="ARBA00001933"/>
    </source>
</evidence>
<dbReference type="GO" id="GO:0008483">
    <property type="term" value="F:transaminase activity"/>
    <property type="evidence" value="ECO:0007669"/>
    <property type="project" value="UniProtKB-KW"/>
</dbReference>
<protein>
    <recommendedName>
        <fullName evidence="7">Aminotransferase</fullName>
        <ecNumber evidence="7">2.6.1.-</ecNumber>
    </recommendedName>
</protein>
<dbReference type="GeneID" id="13300581"/>
<gene>
    <name evidence="9" type="ORF">PFDSM3638_08625</name>
</gene>
<accession>A0A5C0XRD8</accession>
<dbReference type="PANTHER" id="PTHR46383:SF1">
    <property type="entry name" value="ASPARTATE AMINOTRANSFERASE"/>
    <property type="match status" value="1"/>
</dbReference>
<dbReference type="GO" id="GO:0006520">
    <property type="term" value="P:amino acid metabolic process"/>
    <property type="evidence" value="ECO:0007669"/>
    <property type="project" value="InterPro"/>
</dbReference>
<dbReference type="Proteomes" id="UP000324354">
    <property type="component" value="Chromosome"/>
</dbReference>
<dbReference type="AlphaFoldDB" id="A0A5C0XRD8"/>
<comment type="cofactor">
    <cofactor evidence="1 7">
        <name>pyridoxal 5'-phosphate</name>
        <dbReference type="ChEBI" id="CHEBI:597326"/>
    </cofactor>
</comment>
<dbReference type="GeneID" id="41713533"/>
<dbReference type="InterPro" id="IPR050596">
    <property type="entry name" value="AspAT/PAT-like"/>
</dbReference>
<dbReference type="Pfam" id="PF00155">
    <property type="entry name" value="Aminotran_1_2"/>
    <property type="match status" value="1"/>
</dbReference>
<comment type="subunit">
    <text evidence="3">Homodimer.</text>
</comment>
<dbReference type="EC" id="2.6.1.-" evidence="7"/>
<keyword evidence="5 7" id="KW-0808">Transferase</keyword>
<feature type="domain" description="Aminotransferase class I/classII large" evidence="8">
    <location>
        <begin position="17"/>
        <end position="333"/>
    </location>
</feature>
<dbReference type="InterPro" id="IPR015424">
    <property type="entry name" value="PyrdxlP-dep_Trfase"/>
</dbReference>
<evidence type="ECO:0000256" key="4">
    <source>
        <dbReference type="ARBA" id="ARBA00022576"/>
    </source>
</evidence>
<evidence type="ECO:0000256" key="2">
    <source>
        <dbReference type="ARBA" id="ARBA00007441"/>
    </source>
</evidence>
<evidence type="ECO:0000256" key="5">
    <source>
        <dbReference type="ARBA" id="ARBA00022679"/>
    </source>
</evidence>
<dbReference type="InterPro" id="IPR004838">
    <property type="entry name" value="NHTrfase_class1_PyrdxlP-BS"/>
</dbReference>
<evidence type="ECO:0000313" key="9">
    <source>
        <dbReference type="EMBL" id="QEK79319.1"/>
    </source>
</evidence>
<evidence type="ECO:0000259" key="8">
    <source>
        <dbReference type="Pfam" id="PF00155"/>
    </source>
</evidence>
<organism evidence="9 10">
    <name type="scientific">Pyrococcus furiosus (strain ATCC 43587 / DSM 3638 / JCM 8422 / Vc1)</name>
    <dbReference type="NCBI Taxonomy" id="186497"/>
    <lineage>
        <taxon>Archaea</taxon>
        <taxon>Methanobacteriati</taxon>
        <taxon>Methanobacteriota</taxon>
        <taxon>Thermococci</taxon>
        <taxon>Thermococcales</taxon>
        <taxon>Thermococcaceae</taxon>
        <taxon>Pyrococcus</taxon>
    </lineage>
</organism>
<keyword evidence="4 7" id="KW-0032">Aminotransferase</keyword>
<name>A0A5C0XRD8_PYRFU</name>
<evidence type="ECO:0000256" key="3">
    <source>
        <dbReference type="ARBA" id="ARBA00011738"/>
    </source>
</evidence>
<dbReference type="OrthoDB" id="372018at2157"/>
<dbReference type="RefSeq" id="WP_011012848.1">
    <property type="nucleotide sequence ID" value="NC_003413.1"/>
</dbReference>
<evidence type="ECO:0000256" key="7">
    <source>
        <dbReference type="RuleBase" id="RU000481"/>
    </source>
</evidence>
<evidence type="ECO:0000256" key="6">
    <source>
        <dbReference type="ARBA" id="ARBA00022898"/>
    </source>
</evidence>
<dbReference type="Gene3D" id="3.40.640.10">
    <property type="entry name" value="Type I PLP-dependent aspartate aminotransferase-like (Major domain)"/>
    <property type="match status" value="1"/>
</dbReference>
<dbReference type="SUPFAM" id="SSF53383">
    <property type="entry name" value="PLP-dependent transferases"/>
    <property type="match status" value="1"/>
</dbReference>
<dbReference type="InterPro" id="IPR015421">
    <property type="entry name" value="PyrdxlP-dep_Trfase_major"/>
</dbReference>
<dbReference type="GO" id="GO:0030170">
    <property type="term" value="F:pyridoxal phosphate binding"/>
    <property type="evidence" value="ECO:0007669"/>
    <property type="project" value="InterPro"/>
</dbReference>
<dbReference type="PROSITE" id="PS00105">
    <property type="entry name" value="AA_TRANSFER_CLASS_1"/>
    <property type="match status" value="1"/>
</dbReference>
<sequence length="345" mass="39063">MFNVYELFNKINEVKPEIRLDAGQPDIPVANEIIEEAINSLKRGETGYVSTTGINELREKIAEVEGVSKEEVIVGPGAKILIAAEIAMANKIGVIAPYWNAYLLIAKNFEKEVKIIETTLENSWEPEINDNLDVDLLILNYPNNPTGKILPREKLKELVEVAEEKGIKILSDEIYAEISFKSFTPVRELYENTVTVKGFSKLYSMTGFRLGYAIADKEEIRKIKTFIESTVTCVPPFVQRAGIKALELRDELMKKVSREYKRRAELASKILRGLEFYEPDGAFYIFLKTPIDGLEFVYKLLERGVSAFPGIAFGNYQNFIRISLTSDKLEKGLNIIKEVAECESQ</sequence>
<proteinExistence type="inferred from homology"/>
<dbReference type="PANTHER" id="PTHR46383">
    <property type="entry name" value="ASPARTATE AMINOTRANSFERASE"/>
    <property type="match status" value="1"/>
</dbReference>
<dbReference type="InterPro" id="IPR004839">
    <property type="entry name" value="Aminotransferase_I/II_large"/>
</dbReference>